<accession>A0ABD0YQG7</accession>
<gene>
    <name evidence="1" type="ORF">AAG570_009883</name>
</gene>
<protein>
    <submittedName>
        <fullName evidence="1">Uncharacterized protein</fullName>
    </submittedName>
</protein>
<name>A0ABD0YQG7_9HEMI</name>
<comment type="caution">
    <text evidence="1">The sequence shown here is derived from an EMBL/GenBank/DDBJ whole genome shotgun (WGS) entry which is preliminary data.</text>
</comment>
<dbReference type="Proteomes" id="UP001558652">
    <property type="component" value="Unassembled WGS sequence"/>
</dbReference>
<evidence type="ECO:0000313" key="2">
    <source>
        <dbReference type="Proteomes" id="UP001558652"/>
    </source>
</evidence>
<evidence type="ECO:0000313" key="1">
    <source>
        <dbReference type="EMBL" id="KAL1138191.1"/>
    </source>
</evidence>
<dbReference type="EMBL" id="JBFDAA010000004">
    <property type="protein sequence ID" value="KAL1138191.1"/>
    <property type="molecule type" value="Genomic_DNA"/>
</dbReference>
<keyword evidence="2" id="KW-1185">Reference proteome</keyword>
<organism evidence="1 2">
    <name type="scientific">Ranatra chinensis</name>
    <dbReference type="NCBI Taxonomy" id="642074"/>
    <lineage>
        <taxon>Eukaryota</taxon>
        <taxon>Metazoa</taxon>
        <taxon>Ecdysozoa</taxon>
        <taxon>Arthropoda</taxon>
        <taxon>Hexapoda</taxon>
        <taxon>Insecta</taxon>
        <taxon>Pterygota</taxon>
        <taxon>Neoptera</taxon>
        <taxon>Paraneoptera</taxon>
        <taxon>Hemiptera</taxon>
        <taxon>Heteroptera</taxon>
        <taxon>Panheteroptera</taxon>
        <taxon>Nepomorpha</taxon>
        <taxon>Nepidae</taxon>
        <taxon>Ranatrinae</taxon>
        <taxon>Ranatra</taxon>
    </lineage>
</organism>
<sequence length="453" mass="50752">DNEEETLHLNASDLGDIPARYTIPAIRNHEFPIVGVYIDPRVVPGFKYRVRPIQEYWFSHQGCKEQWLFKGKALELQSVGRGYSRRITFTPDFGCLNDNPYYFWSDSRPDGFAFELEVISPGDKFTVFDADHVAAGILEIIQNQTAQEEIGHRILKSGEIEKTVRVRAICKVEWFEDDDHVVLPMAGVAVSTRNKNGCTTKIIGAAFGSHPRRGYTLTPGINRKLRSTVVRGDSISDVPTIYSISGLDTHELPVIGTYIDPRILPGFHYRVRPAGHKRRHLFRGNALRLVSIGLGYGKRITFAPDPGCLNSPDNYFWSDSHPDGLGFEPSAVRTGMKFAIFTGEQKLGEAHVFRADAPQVEQKQELVIVSGPDCLTIVKHIHVDVTCHVTMDTTGAGGKFLEPHDMRVSGTAIVAKNKFQTEAEIIRLENIGLDSQLNVLFFTQLNELVFYPL</sequence>
<reference evidence="1 2" key="1">
    <citation type="submission" date="2024-07" db="EMBL/GenBank/DDBJ databases">
        <title>Chromosome-level genome assembly of the water stick insect Ranatra chinensis (Heteroptera: Nepidae).</title>
        <authorList>
            <person name="Liu X."/>
        </authorList>
    </citation>
    <scope>NUCLEOTIDE SEQUENCE [LARGE SCALE GENOMIC DNA]</scope>
    <source>
        <strain evidence="1">Cailab_2021Rc</strain>
        <tissue evidence="1">Muscle</tissue>
    </source>
</reference>
<proteinExistence type="predicted"/>
<feature type="non-terminal residue" evidence="1">
    <location>
        <position position="1"/>
    </location>
</feature>
<dbReference type="AlphaFoldDB" id="A0ABD0YQG7"/>